<dbReference type="AlphaFoldDB" id="A0A8J2ZXD5"/>
<proteinExistence type="predicted"/>
<reference evidence="1" key="2">
    <citation type="submission" date="2020-09" db="EMBL/GenBank/DDBJ databases">
        <authorList>
            <person name="Sun Q."/>
            <person name="Zhou Y."/>
        </authorList>
    </citation>
    <scope>NUCLEOTIDE SEQUENCE</scope>
    <source>
        <strain evidence="1">CGMCC 1.12777</strain>
    </source>
</reference>
<evidence type="ECO:0000313" key="2">
    <source>
        <dbReference type="Proteomes" id="UP000656813"/>
    </source>
</evidence>
<dbReference type="Proteomes" id="UP000656813">
    <property type="component" value="Unassembled WGS sequence"/>
</dbReference>
<dbReference type="EMBL" id="BMFV01000017">
    <property type="protein sequence ID" value="GGH83377.1"/>
    <property type="molecule type" value="Genomic_DNA"/>
</dbReference>
<protein>
    <submittedName>
        <fullName evidence="1">Uncharacterized protein</fullName>
    </submittedName>
</protein>
<reference evidence="1" key="1">
    <citation type="journal article" date="2014" name="Int. J. Syst. Evol. Microbiol.">
        <title>Complete genome sequence of Corynebacterium casei LMG S-19264T (=DSM 44701T), isolated from a smear-ripened cheese.</title>
        <authorList>
            <consortium name="US DOE Joint Genome Institute (JGI-PGF)"/>
            <person name="Walter F."/>
            <person name="Albersmeier A."/>
            <person name="Kalinowski J."/>
            <person name="Ruckert C."/>
        </authorList>
    </citation>
    <scope>NUCLEOTIDE SEQUENCE</scope>
    <source>
        <strain evidence="1">CGMCC 1.12777</strain>
    </source>
</reference>
<accession>A0A8J2ZXD5</accession>
<sequence length="59" mass="6596">MKKQLEKNDDLKESAEEGSIGIKRKTILKDLKKLKISSYGSPVKVSVPREYASDMGGNR</sequence>
<comment type="caution">
    <text evidence="1">The sequence shown here is derived from an EMBL/GenBank/DDBJ whole genome shotgun (WGS) entry which is preliminary data.</text>
</comment>
<name>A0A8J2ZXD5_9BACL</name>
<keyword evidence="2" id="KW-1185">Reference proteome</keyword>
<gene>
    <name evidence="1" type="ORF">GCM10007096_24160</name>
</gene>
<evidence type="ECO:0000313" key="1">
    <source>
        <dbReference type="EMBL" id="GGH83377.1"/>
    </source>
</evidence>
<organism evidence="1 2">
    <name type="scientific">Pullulanibacillus pueri</name>
    <dbReference type="NCBI Taxonomy" id="1437324"/>
    <lineage>
        <taxon>Bacteria</taxon>
        <taxon>Bacillati</taxon>
        <taxon>Bacillota</taxon>
        <taxon>Bacilli</taxon>
        <taxon>Bacillales</taxon>
        <taxon>Sporolactobacillaceae</taxon>
        <taxon>Pullulanibacillus</taxon>
    </lineage>
</organism>